<dbReference type="EMBL" id="RYZH01000024">
    <property type="protein sequence ID" value="RUL87237.1"/>
    <property type="molecule type" value="Genomic_DNA"/>
</dbReference>
<evidence type="ECO:0000256" key="2">
    <source>
        <dbReference type="SAM" id="Phobius"/>
    </source>
</evidence>
<reference evidence="3 4" key="1">
    <citation type="submission" date="2018-12" db="EMBL/GenBank/DDBJ databases">
        <authorList>
            <person name="Toschakov S.V."/>
        </authorList>
    </citation>
    <scope>NUCLEOTIDE SEQUENCE [LARGE SCALE GENOMIC DNA]</scope>
    <source>
        <strain evidence="3 4">GM2012</strain>
    </source>
</reference>
<feature type="compositionally biased region" description="Gly residues" evidence="1">
    <location>
        <begin position="1"/>
        <end position="12"/>
    </location>
</feature>
<evidence type="ECO:0000313" key="3">
    <source>
        <dbReference type="EMBL" id="RUL87237.1"/>
    </source>
</evidence>
<evidence type="ECO:0008006" key="5">
    <source>
        <dbReference type="Google" id="ProtNLM"/>
    </source>
</evidence>
<dbReference type="OrthoDB" id="239293at2"/>
<keyword evidence="4" id="KW-1185">Reference proteome</keyword>
<proteinExistence type="predicted"/>
<feature type="transmembrane region" description="Helical" evidence="2">
    <location>
        <begin position="68"/>
        <end position="87"/>
    </location>
</feature>
<accession>A0A432MJ37</accession>
<sequence>MSGTMTAGGQGEGEGEGKGEPPTFREAAFRVALGGATLAMLGLSWPLWVGRGGEFPRVPFVPGLPEPGWLRVVLGAVLVGSIVAGMAGRRWLLAGPLALAYLVAGDQHRFQPWVYQYALMAMALGALRRARALGLCRVLLVALYVHSGLSKLDATFAREVGPAFLTQLAGPLGLDPMSWPGPLRSAASLAMPAWELLVGVGLAIRATRPFALVGAVLMHATLIMILGPWGLDHSTIVVVWNASLIVEGVILFGRTGLGREVSAMEPMPRWGWAISGVFGLAVVLPLAERWGRWDSWPSFALYASHAERVYVSVRSDALGDLPASIRRHLRPSRLGDPWRQLDLTSWSRAERGTPPYPQARAAVGVAEALASRPGMAGSVRAIAWGRASRFSGRRTRSEAIGLEAIRRLADGFTLNAHPSSTRGSG</sequence>
<feature type="transmembrane region" description="Helical" evidence="2">
    <location>
        <begin position="269"/>
        <end position="287"/>
    </location>
</feature>
<keyword evidence="2" id="KW-0472">Membrane</keyword>
<dbReference type="AlphaFoldDB" id="A0A432MJ37"/>
<keyword evidence="2" id="KW-1133">Transmembrane helix</keyword>
<feature type="transmembrane region" description="Helical" evidence="2">
    <location>
        <begin position="27"/>
        <end position="48"/>
    </location>
</feature>
<dbReference type="RefSeq" id="WP_126725971.1">
    <property type="nucleotide sequence ID" value="NZ_RYZH01000024.1"/>
</dbReference>
<feature type="transmembrane region" description="Helical" evidence="2">
    <location>
        <begin position="211"/>
        <end position="231"/>
    </location>
</feature>
<feature type="region of interest" description="Disordered" evidence="1">
    <location>
        <begin position="1"/>
        <end position="22"/>
    </location>
</feature>
<evidence type="ECO:0000313" key="4">
    <source>
        <dbReference type="Proteomes" id="UP000280296"/>
    </source>
</evidence>
<protein>
    <recommendedName>
        <fullName evidence="5">DoxX family membrane protein</fullName>
    </recommendedName>
</protein>
<comment type="caution">
    <text evidence="3">The sequence shown here is derived from an EMBL/GenBank/DDBJ whole genome shotgun (WGS) entry which is preliminary data.</text>
</comment>
<reference evidence="3 4" key="2">
    <citation type="submission" date="2019-01" db="EMBL/GenBank/DDBJ databases">
        <title>Tautonia sociabilis, a novel thermotolerant planctomycete of Isosphaeraceae family, isolated from a 4000 m deep subterranean habitat.</title>
        <authorList>
            <person name="Kovaleva O.L."/>
            <person name="Elcheninov A.G."/>
            <person name="Van Heerden E."/>
            <person name="Toshchakov S.V."/>
            <person name="Novikov A."/>
            <person name="Bonch-Osmolovskaya E.A."/>
            <person name="Kublanov I.V."/>
        </authorList>
    </citation>
    <scope>NUCLEOTIDE SEQUENCE [LARGE SCALE GENOMIC DNA]</scope>
    <source>
        <strain evidence="3 4">GM2012</strain>
    </source>
</reference>
<dbReference type="Proteomes" id="UP000280296">
    <property type="component" value="Unassembled WGS sequence"/>
</dbReference>
<name>A0A432MJ37_9BACT</name>
<feature type="transmembrane region" description="Helical" evidence="2">
    <location>
        <begin position="237"/>
        <end position="257"/>
    </location>
</feature>
<gene>
    <name evidence="3" type="ORF">TsocGM_13510</name>
</gene>
<keyword evidence="2" id="KW-0812">Transmembrane</keyword>
<organism evidence="3 4">
    <name type="scientific">Tautonia sociabilis</name>
    <dbReference type="NCBI Taxonomy" id="2080755"/>
    <lineage>
        <taxon>Bacteria</taxon>
        <taxon>Pseudomonadati</taxon>
        <taxon>Planctomycetota</taxon>
        <taxon>Planctomycetia</taxon>
        <taxon>Isosphaerales</taxon>
        <taxon>Isosphaeraceae</taxon>
        <taxon>Tautonia</taxon>
    </lineage>
</organism>
<evidence type="ECO:0000256" key="1">
    <source>
        <dbReference type="SAM" id="MobiDB-lite"/>
    </source>
</evidence>